<feature type="compositionally biased region" description="Basic residues" evidence="3">
    <location>
        <begin position="619"/>
        <end position="635"/>
    </location>
</feature>
<keyword evidence="1" id="KW-0479">Metal-binding</keyword>
<dbReference type="PANTHER" id="PTHR33064:SF37">
    <property type="entry name" value="RIBONUCLEASE H"/>
    <property type="match status" value="1"/>
</dbReference>
<dbReference type="GO" id="GO:0003676">
    <property type="term" value="F:nucleic acid binding"/>
    <property type="evidence" value="ECO:0007669"/>
    <property type="project" value="InterPro"/>
</dbReference>
<dbReference type="InterPro" id="IPR043502">
    <property type="entry name" value="DNA/RNA_pol_sf"/>
</dbReference>
<evidence type="ECO:0000313" key="8">
    <source>
        <dbReference type="Proteomes" id="UP000265515"/>
    </source>
</evidence>
<dbReference type="InterPro" id="IPR051320">
    <property type="entry name" value="Viral_Replic_Matur_Polypro"/>
</dbReference>
<dbReference type="Gene3D" id="3.30.70.270">
    <property type="match status" value="2"/>
</dbReference>
<dbReference type="Gene3D" id="3.10.10.10">
    <property type="entry name" value="HIV Type 1 Reverse Transcriptase, subunit A, domain 1"/>
    <property type="match status" value="1"/>
</dbReference>
<dbReference type="InterPro" id="IPR001878">
    <property type="entry name" value="Znf_CCHC"/>
</dbReference>
<dbReference type="Proteomes" id="UP000265515">
    <property type="component" value="Unassembled WGS sequence"/>
</dbReference>
<dbReference type="SMART" id="SM00343">
    <property type="entry name" value="ZnF_C2HC"/>
    <property type="match status" value="1"/>
</dbReference>
<dbReference type="InterPro" id="IPR035901">
    <property type="entry name" value="GIY-YIG_endonuc_sf"/>
</dbReference>
<evidence type="ECO:0000256" key="1">
    <source>
        <dbReference type="PROSITE-ProRule" id="PRU00047"/>
    </source>
</evidence>
<accession>A0A388JVS8</accession>
<protein>
    <recommendedName>
        <fullName evidence="9">CCHC-type domain-containing protein</fullName>
    </recommendedName>
</protein>
<feature type="coiled-coil region" evidence="2">
    <location>
        <begin position="289"/>
        <end position="329"/>
    </location>
</feature>
<dbReference type="SUPFAM" id="SSF56672">
    <property type="entry name" value="DNA/RNA polymerases"/>
    <property type="match status" value="1"/>
</dbReference>
<evidence type="ECO:0000313" key="7">
    <source>
        <dbReference type="EMBL" id="GBG61919.1"/>
    </source>
</evidence>
<reference evidence="7 8" key="1">
    <citation type="journal article" date="2018" name="Cell">
        <title>The Chara Genome: Secondary Complexity and Implications for Plant Terrestrialization.</title>
        <authorList>
            <person name="Nishiyama T."/>
            <person name="Sakayama H."/>
            <person name="Vries J.D."/>
            <person name="Buschmann H."/>
            <person name="Saint-Marcoux D."/>
            <person name="Ullrich K.K."/>
            <person name="Haas F.B."/>
            <person name="Vanderstraeten L."/>
            <person name="Becker D."/>
            <person name="Lang D."/>
            <person name="Vosolsobe S."/>
            <person name="Rombauts S."/>
            <person name="Wilhelmsson P.K.I."/>
            <person name="Janitza P."/>
            <person name="Kern R."/>
            <person name="Heyl A."/>
            <person name="Rumpler F."/>
            <person name="Villalobos L.I.A.C."/>
            <person name="Clay J.M."/>
            <person name="Skokan R."/>
            <person name="Toyoda A."/>
            <person name="Suzuki Y."/>
            <person name="Kagoshima H."/>
            <person name="Schijlen E."/>
            <person name="Tajeshwar N."/>
            <person name="Catarino B."/>
            <person name="Hetherington A.J."/>
            <person name="Saltykova A."/>
            <person name="Bonnot C."/>
            <person name="Breuninger H."/>
            <person name="Symeonidi A."/>
            <person name="Radhakrishnan G.V."/>
            <person name="Van Nieuwerburgh F."/>
            <person name="Deforce D."/>
            <person name="Chang C."/>
            <person name="Karol K.G."/>
            <person name="Hedrich R."/>
            <person name="Ulvskov P."/>
            <person name="Glockner G."/>
            <person name="Delwiche C.F."/>
            <person name="Petrasek J."/>
            <person name="Van de Peer Y."/>
            <person name="Friml J."/>
            <person name="Beilby M."/>
            <person name="Dolan L."/>
            <person name="Kohara Y."/>
            <person name="Sugano S."/>
            <person name="Fujiyama A."/>
            <person name="Delaux P.-M."/>
            <person name="Quint M."/>
            <person name="TheiBen G."/>
            <person name="Hagemann M."/>
            <person name="Harholt J."/>
            <person name="Dunand C."/>
            <person name="Zachgo S."/>
            <person name="Langdale J."/>
            <person name="Maumus F."/>
            <person name="Straeten D.V.D."/>
            <person name="Gould S.B."/>
            <person name="Rensing S.A."/>
        </authorList>
    </citation>
    <scope>NUCLEOTIDE SEQUENCE [LARGE SCALE GENOMIC DNA]</scope>
    <source>
        <strain evidence="7 8">S276</strain>
    </source>
</reference>
<feature type="domain" description="Reverse transcriptase" evidence="6">
    <location>
        <begin position="1"/>
        <end position="125"/>
    </location>
</feature>
<feature type="domain" description="CCHC-type" evidence="4">
    <location>
        <begin position="208"/>
        <end position="223"/>
    </location>
</feature>
<organism evidence="7 8">
    <name type="scientific">Chara braunii</name>
    <name type="common">Braun's stonewort</name>
    <dbReference type="NCBI Taxonomy" id="69332"/>
    <lineage>
        <taxon>Eukaryota</taxon>
        <taxon>Viridiplantae</taxon>
        <taxon>Streptophyta</taxon>
        <taxon>Charophyceae</taxon>
        <taxon>Charales</taxon>
        <taxon>Characeae</taxon>
        <taxon>Chara</taxon>
    </lineage>
</organism>
<name>A0A388JVS8_CHABU</name>
<evidence type="ECO:0000256" key="3">
    <source>
        <dbReference type="SAM" id="MobiDB-lite"/>
    </source>
</evidence>
<dbReference type="AlphaFoldDB" id="A0A388JVS8"/>
<dbReference type="InterPro" id="IPR000305">
    <property type="entry name" value="GIY-YIG_endonuc"/>
</dbReference>
<feature type="coiled-coil region" evidence="2">
    <location>
        <begin position="359"/>
        <end position="386"/>
    </location>
</feature>
<feature type="domain" description="GIY-YIG" evidence="5">
    <location>
        <begin position="523"/>
        <end position="612"/>
    </location>
</feature>
<keyword evidence="2" id="KW-0175">Coiled coil</keyword>
<dbReference type="CDD" id="cd01647">
    <property type="entry name" value="RT_LTR"/>
    <property type="match status" value="1"/>
</dbReference>
<proteinExistence type="predicted"/>
<dbReference type="PROSITE" id="PS50164">
    <property type="entry name" value="GIY_YIG"/>
    <property type="match status" value="1"/>
</dbReference>
<dbReference type="GO" id="GO:0008270">
    <property type="term" value="F:zinc ion binding"/>
    <property type="evidence" value="ECO:0007669"/>
    <property type="project" value="UniProtKB-KW"/>
</dbReference>
<dbReference type="Gramene" id="GBG61919">
    <property type="protein sequence ID" value="GBG61919"/>
    <property type="gene ID" value="CBR_g26083"/>
</dbReference>
<dbReference type="PANTHER" id="PTHR33064">
    <property type="entry name" value="POL PROTEIN"/>
    <property type="match status" value="1"/>
</dbReference>
<dbReference type="InterPro" id="IPR000477">
    <property type="entry name" value="RT_dom"/>
</dbReference>
<keyword evidence="1" id="KW-0863">Zinc-finger</keyword>
<evidence type="ECO:0000259" key="4">
    <source>
        <dbReference type="PROSITE" id="PS50158"/>
    </source>
</evidence>
<keyword evidence="1" id="KW-0862">Zinc</keyword>
<dbReference type="Pfam" id="PF00078">
    <property type="entry name" value="RVT_1"/>
    <property type="match status" value="1"/>
</dbReference>
<sequence length="1182" mass="136577">MLGRCQLFLQVGPQGGYHELEIHPRDRYKTAFKTRYGHFEWVVMPFGLTNAPATFQAAMTTEFRDILDRFVLIYLDDILVYSRNLDEHIVHLRTVLDRLRTAKYKANRAKCEFAQQELKYLGHFVTPQGIRPLADKIKAIQDWPEPTNTTKVRSFMGLAEYYQRFIGGYARIAAPLSRLRFSKAPEVPEDRDGGRASRSENMMVGRTCYECGEPDHFASVCKEYWEAKDRGVPFVPPPPPAYVRTGRTVFGSGSERRSHSTDNYAMRREDEETNAMMRSYFREKALMWKQEKENLAKEEEKRKQEALRLEAEKKKQEEIEERKRVEDEQDARLLRIIRSEIRVESDTENERAPRRIRKLVRRNERGETLEEEKERLRRTIALHQEEEAVEDEELILLRRRAAGLVISDKRKREKEVVIGDSPPMITPTKGQRTRLGTMVKLRIEEIRETGKVATSSSPIPEPVGKIALSLKHISVGTGPGAREKYEADCRELYKALTVEELKEACKTERINYAKSGKLDLSSPRGCVYVIISPWYKQCYVGMTERNLVSRWNEHVSCARQGDRKRGRNLYNWLGKVGALAYVAIPLCFSNDRRELEAIDRTLIRTWSPSLNLKGVGKGNGKRRRRGKRERRKKVKGKNERTNSSRSRILELCEEGDEPTVRAVDLLRKLSREKPKQDVRISCNGGAAWVDGWRVVRCLFGESRVIVGKRTRPLRKCKSLFETEGWVTVRNGIEASPGTIRLKQEVIGMFRDKRKKKILLSKSKSELVRYYGVEKLFSEKRNRTKVRRMVSDVFRTKFHMNVCRRVVVKVKYDERIKKSEVVRVVRSGIGRLHLDRPVLEMVRRRSRVVWTRGPNVGDLIHNHRRFAANGVSVCNCTSMSFPKLEGHVHFRIGDWEGCPNIARNAKNIPSDYGTGLCERLSKEVTEGFSDLSWMGEGVEKVEFTSKEVEKRIVMKGKEKGSDLTEINSLKKELQGLVCAPLDRNPDDTLVMSPTTYREAMKTTLIDNEGYTVRKEKEEDILGDELCVYVEKGFEQVGKWKKDGKMGKAYALPKHKDTSKYRPICPTYSEPGNNACKKISRALNMMLFSLSDSTHFNLKSICGLRDRLKGINCRITSVGCRTQLLARSYDIKDMFSKLPHATINRAVDWCIWWLESRGYRGMFVKRQGKGCMLSRLERIEGCQY</sequence>
<gene>
    <name evidence="7" type="ORF">CBR_g26083</name>
</gene>
<evidence type="ECO:0008006" key="9">
    <source>
        <dbReference type="Google" id="ProtNLM"/>
    </source>
</evidence>
<evidence type="ECO:0000256" key="2">
    <source>
        <dbReference type="SAM" id="Coils"/>
    </source>
</evidence>
<dbReference type="SUPFAM" id="SSF82771">
    <property type="entry name" value="GIY-YIG endonuclease"/>
    <property type="match status" value="1"/>
</dbReference>
<evidence type="ECO:0000259" key="6">
    <source>
        <dbReference type="PROSITE" id="PS50878"/>
    </source>
</evidence>
<dbReference type="FunFam" id="3.30.70.270:FF:000003">
    <property type="entry name" value="Transposon Ty3-G Gag-Pol polyprotein"/>
    <property type="match status" value="1"/>
</dbReference>
<dbReference type="InterPro" id="IPR043128">
    <property type="entry name" value="Rev_trsase/Diguanyl_cyclase"/>
</dbReference>
<comment type="caution">
    <text evidence="7">The sequence shown here is derived from an EMBL/GenBank/DDBJ whole genome shotgun (WGS) entry which is preliminary data.</text>
</comment>
<feature type="region of interest" description="Disordered" evidence="3">
    <location>
        <begin position="613"/>
        <end position="644"/>
    </location>
</feature>
<keyword evidence="8" id="KW-1185">Reference proteome</keyword>
<dbReference type="PROSITE" id="PS50878">
    <property type="entry name" value="RT_POL"/>
    <property type="match status" value="1"/>
</dbReference>
<dbReference type="PROSITE" id="PS50158">
    <property type="entry name" value="ZF_CCHC"/>
    <property type="match status" value="1"/>
</dbReference>
<evidence type="ECO:0000259" key="5">
    <source>
        <dbReference type="PROSITE" id="PS50164"/>
    </source>
</evidence>
<dbReference type="EMBL" id="BFEA01000024">
    <property type="protein sequence ID" value="GBG61919.1"/>
    <property type="molecule type" value="Genomic_DNA"/>
</dbReference>